<evidence type="ECO:0000259" key="3">
    <source>
        <dbReference type="Pfam" id="PF01272"/>
    </source>
</evidence>
<dbReference type="Proteomes" id="UP001230156">
    <property type="component" value="Unassembled WGS sequence"/>
</dbReference>
<feature type="region of interest" description="Disordered" evidence="2">
    <location>
        <begin position="1"/>
        <end position="29"/>
    </location>
</feature>
<dbReference type="InterPro" id="IPR036953">
    <property type="entry name" value="GreA/GreB_C_sf"/>
</dbReference>
<dbReference type="InterPro" id="IPR023459">
    <property type="entry name" value="Tscrpt_elong_fac_GreA/B_fam"/>
</dbReference>
<name>A0ABU0YI76_9PROT</name>
<dbReference type="InterPro" id="IPR001437">
    <property type="entry name" value="Tscrpt_elong_fac_GreA/B_C"/>
</dbReference>
<comment type="caution">
    <text evidence="4">The sequence shown here is derived from an EMBL/GenBank/DDBJ whole genome shotgun (WGS) entry which is preliminary data.</text>
</comment>
<feature type="coiled-coil region" evidence="1">
    <location>
        <begin position="33"/>
        <end position="60"/>
    </location>
</feature>
<organism evidence="4 5">
    <name type="scientific">Dongia sedimenti</name>
    <dbReference type="NCBI Taxonomy" id="3064282"/>
    <lineage>
        <taxon>Bacteria</taxon>
        <taxon>Pseudomonadati</taxon>
        <taxon>Pseudomonadota</taxon>
        <taxon>Alphaproteobacteria</taxon>
        <taxon>Rhodospirillales</taxon>
        <taxon>Dongiaceae</taxon>
        <taxon>Dongia</taxon>
    </lineage>
</organism>
<sequence>MSRAFVKENEDQVPELPERPQSPHPNFVTPRGLALLKQQLAELEQDKHRHATEQNLLDKEALQVIERDIRYVQERLTRAIPVDYAQQPKDQVDFGAIVESEDENGVKRSFEIVGEDEADPNLGKLSWVSPLALALKDAKVGDTVVWKRPAGDLELDILSIRYPAA</sequence>
<dbReference type="PANTHER" id="PTHR30437">
    <property type="entry name" value="TRANSCRIPTION ELONGATION FACTOR GREA"/>
    <property type="match status" value="1"/>
</dbReference>
<evidence type="ECO:0000256" key="2">
    <source>
        <dbReference type="SAM" id="MobiDB-lite"/>
    </source>
</evidence>
<dbReference type="Pfam" id="PF01272">
    <property type="entry name" value="GreA_GreB"/>
    <property type="match status" value="1"/>
</dbReference>
<accession>A0ABU0YI76</accession>
<dbReference type="GO" id="GO:0003746">
    <property type="term" value="F:translation elongation factor activity"/>
    <property type="evidence" value="ECO:0007669"/>
    <property type="project" value="UniProtKB-KW"/>
</dbReference>
<proteinExistence type="predicted"/>
<evidence type="ECO:0000313" key="5">
    <source>
        <dbReference type="Proteomes" id="UP001230156"/>
    </source>
</evidence>
<dbReference type="EMBL" id="JAUYVI010000002">
    <property type="protein sequence ID" value="MDQ7247414.1"/>
    <property type="molecule type" value="Genomic_DNA"/>
</dbReference>
<keyword evidence="5" id="KW-1185">Reference proteome</keyword>
<evidence type="ECO:0000313" key="4">
    <source>
        <dbReference type="EMBL" id="MDQ7247414.1"/>
    </source>
</evidence>
<protein>
    <submittedName>
        <fullName evidence="4">GreA/GreB family elongation factor</fullName>
    </submittedName>
</protein>
<keyword evidence="4" id="KW-0648">Protein biosynthesis</keyword>
<dbReference type="RefSeq" id="WP_379954815.1">
    <property type="nucleotide sequence ID" value="NZ_JAUYVI010000002.1"/>
</dbReference>
<dbReference type="Gene3D" id="3.10.50.30">
    <property type="entry name" value="Transcription elongation factor, GreA/GreB, C-terminal domain"/>
    <property type="match status" value="1"/>
</dbReference>
<gene>
    <name evidence="4" type="ORF">Q8A70_07035</name>
</gene>
<reference evidence="5" key="1">
    <citation type="submission" date="2023-08" db="EMBL/GenBank/DDBJ databases">
        <title>Rhodospirillaceae gen. nov., a novel taxon isolated from the Yangtze River Yuezi River estuary sludge.</title>
        <authorList>
            <person name="Ruan L."/>
        </authorList>
    </citation>
    <scope>NUCLEOTIDE SEQUENCE [LARGE SCALE GENOMIC DNA]</scope>
    <source>
        <strain evidence="5">R-7</strain>
    </source>
</reference>
<feature type="domain" description="Transcription elongation factor GreA/GreB C-terminal" evidence="3">
    <location>
        <begin position="87"/>
        <end position="162"/>
    </location>
</feature>
<keyword evidence="4" id="KW-0251">Elongation factor</keyword>
<dbReference type="SUPFAM" id="SSF54534">
    <property type="entry name" value="FKBP-like"/>
    <property type="match status" value="1"/>
</dbReference>
<dbReference type="PANTHER" id="PTHR30437:SF6">
    <property type="entry name" value="TRANSCRIPTION ELONGATION FACTOR GREB"/>
    <property type="match status" value="1"/>
</dbReference>
<feature type="compositionally biased region" description="Basic and acidic residues" evidence="2">
    <location>
        <begin position="1"/>
        <end position="10"/>
    </location>
</feature>
<keyword evidence="1" id="KW-0175">Coiled coil</keyword>
<dbReference type="PIRSF" id="PIRSF006092">
    <property type="entry name" value="GreA_GreB"/>
    <property type="match status" value="1"/>
</dbReference>
<evidence type="ECO:0000256" key="1">
    <source>
        <dbReference type="SAM" id="Coils"/>
    </source>
</evidence>